<dbReference type="STRING" id="1908264.BKK54_01380"/>
<dbReference type="AlphaFoldDB" id="A0A1V3J999"/>
<accession>A0A1V3J999</accession>
<dbReference type="PANTHER" id="PTHR47751:SF1">
    <property type="entry name" value="SUPERFAMILY HYDROLASE, PUTATIVE (AFU_ORTHOLOGUE AFUA_2G16580)-RELATED"/>
    <property type="match status" value="1"/>
</dbReference>
<dbReference type="Proteomes" id="UP000188481">
    <property type="component" value="Unassembled WGS sequence"/>
</dbReference>
<dbReference type="PANTHER" id="PTHR47751">
    <property type="entry name" value="SUPERFAMILY HYDROLASE, PUTATIVE (AFU_ORTHOLOGUE AFUA_2G16580)-RELATED"/>
    <property type="match status" value="1"/>
</dbReference>
<organism evidence="3 4">
    <name type="scientific">Rodentibacter genomosp. 1</name>
    <dbReference type="NCBI Taxonomy" id="1908264"/>
    <lineage>
        <taxon>Bacteria</taxon>
        <taxon>Pseudomonadati</taxon>
        <taxon>Pseudomonadota</taxon>
        <taxon>Gammaproteobacteria</taxon>
        <taxon>Pasteurellales</taxon>
        <taxon>Pasteurellaceae</taxon>
        <taxon>Rodentibacter</taxon>
    </lineage>
</organism>
<dbReference type="SUPFAM" id="SSF53474">
    <property type="entry name" value="alpha/beta-Hydrolases"/>
    <property type="match status" value="1"/>
</dbReference>
<evidence type="ECO:0000256" key="1">
    <source>
        <dbReference type="SAM" id="SignalP"/>
    </source>
</evidence>
<dbReference type="GO" id="GO:0016787">
    <property type="term" value="F:hydrolase activity"/>
    <property type="evidence" value="ECO:0007669"/>
    <property type="project" value="InterPro"/>
</dbReference>
<name>A0A1V3J999_9PAST</name>
<feature type="chain" id="PRO_5012957128" description="Xaa-Pro dipeptidyl-peptidase-like domain-containing protein" evidence="1">
    <location>
        <begin position="29"/>
        <end position="382"/>
    </location>
</feature>
<dbReference type="RefSeq" id="WP_077540782.1">
    <property type="nucleotide sequence ID" value="NZ_MLHN01000002.1"/>
</dbReference>
<dbReference type="Gene3D" id="3.40.50.1820">
    <property type="entry name" value="alpha/beta hydrolase"/>
    <property type="match status" value="1"/>
</dbReference>
<keyword evidence="4" id="KW-1185">Reference proteome</keyword>
<keyword evidence="1" id="KW-0732">Signal</keyword>
<dbReference type="InterPro" id="IPR051411">
    <property type="entry name" value="Polyketide_trans_af380"/>
</dbReference>
<dbReference type="Pfam" id="PF02129">
    <property type="entry name" value="Peptidase_S15"/>
    <property type="match status" value="1"/>
</dbReference>
<evidence type="ECO:0000313" key="4">
    <source>
        <dbReference type="Proteomes" id="UP000188481"/>
    </source>
</evidence>
<dbReference type="InterPro" id="IPR000383">
    <property type="entry name" value="Xaa-Pro-like_dom"/>
</dbReference>
<reference evidence="3 4" key="1">
    <citation type="submission" date="2016-10" db="EMBL/GenBank/DDBJ databases">
        <title>Rodentibacter gen. nov. and new species.</title>
        <authorList>
            <person name="Christensen H."/>
        </authorList>
    </citation>
    <scope>NUCLEOTIDE SEQUENCE [LARGE SCALE GENOMIC DNA]</scope>
    <source>
        <strain evidence="4">ppn416</strain>
    </source>
</reference>
<dbReference type="InterPro" id="IPR029058">
    <property type="entry name" value="AB_hydrolase_fold"/>
</dbReference>
<feature type="signal peptide" evidence="1">
    <location>
        <begin position="1"/>
        <end position="28"/>
    </location>
</feature>
<dbReference type="Gene3D" id="1.10.10.800">
    <property type="match status" value="1"/>
</dbReference>
<comment type="caution">
    <text evidence="3">The sequence shown here is derived from an EMBL/GenBank/DDBJ whole genome shotgun (WGS) entry which is preliminary data.</text>
</comment>
<protein>
    <recommendedName>
        <fullName evidence="2">Xaa-Pro dipeptidyl-peptidase-like domain-containing protein</fullName>
    </recommendedName>
</protein>
<proteinExistence type="predicted"/>
<feature type="domain" description="Xaa-Pro dipeptidyl-peptidase-like" evidence="2">
    <location>
        <begin position="72"/>
        <end position="205"/>
    </location>
</feature>
<evidence type="ECO:0000313" key="3">
    <source>
        <dbReference type="EMBL" id="OOF52014.1"/>
    </source>
</evidence>
<evidence type="ECO:0000259" key="2">
    <source>
        <dbReference type="Pfam" id="PF02129"/>
    </source>
</evidence>
<gene>
    <name evidence="3" type="ORF">BKK54_01380</name>
</gene>
<dbReference type="EMBL" id="MLHN01000002">
    <property type="protein sequence ID" value="OOF52014.1"/>
    <property type="molecule type" value="Genomic_DNA"/>
</dbReference>
<sequence length="382" mass="41849">MTKTLFKKTALAAIFGSALLAMGSTAVASLPQNATAIEIPAQHIPLVQEWDKTFPKSDKVEHRKITFKNRYGITLAADLYVPKNAKGKLPAIAVSGPFGAVKEQSSGLYAQTLAERGFVTLAFDGSYSGESGGEPRNIASPEIATEDFSAAVDFLGTQDFVNRDEIGILGICGWGGFALNAAVADTRVKAVAVSTMYDMTKVMANGYEIDLTPNAQGIYDRKPALDMEGRYQMKQGLNFQRWRDAETGNTAYTEKKDHLPAPNEQTVDTPKMVKEYADYYKTARGYHPRSVNSNGGWSKTTPLAFINMPILQRAGELKSAALVVHGEKAHSRYFGEEAFQSLGSKNKELYIVPNATHVDLYDNQAGKIPYDKFEAFFKANLK</sequence>